<dbReference type="SUPFAM" id="SSF51735">
    <property type="entry name" value="NAD(P)-binding Rossmann-fold domains"/>
    <property type="match status" value="1"/>
</dbReference>
<dbReference type="Pfam" id="PF02153">
    <property type="entry name" value="PDH_N"/>
    <property type="match status" value="1"/>
</dbReference>
<dbReference type="Gene3D" id="3.40.50.720">
    <property type="entry name" value="NAD(P)-binding Rossmann-like Domain"/>
    <property type="match status" value="1"/>
</dbReference>
<reference evidence="3 4" key="1">
    <citation type="submission" date="2016-02" db="EMBL/GenBank/DDBJ databases">
        <authorList>
            <consortium name="Pathogen Informatics"/>
        </authorList>
    </citation>
    <scope>NUCLEOTIDE SEQUENCE [LARGE SCALE GENOMIC DNA]</scope>
    <source>
        <strain evidence="3 4">RC20</strain>
    </source>
</reference>
<dbReference type="InterPro" id="IPR046825">
    <property type="entry name" value="PDH_C"/>
</dbReference>
<keyword evidence="1 3" id="KW-0560">Oxidoreductase</keyword>
<evidence type="ECO:0000313" key="4">
    <source>
        <dbReference type="Proteomes" id="UP000069632"/>
    </source>
</evidence>
<dbReference type="InterPro" id="IPR036291">
    <property type="entry name" value="NAD(P)-bd_dom_sf"/>
</dbReference>
<dbReference type="FunFam" id="3.40.50.720:FF:000208">
    <property type="entry name" value="Prephenate dehydrogenase"/>
    <property type="match status" value="1"/>
</dbReference>
<dbReference type="GO" id="GO:0004665">
    <property type="term" value="F:prephenate dehydrogenase (NADP+) activity"/>
    <property type="evidence" value="ECO:0007669"/>
    <property type="project" value="InterPro"/>
</dbReference>
<proteinExistence type="predicted"/>
<sequence>MKIGIIGLGLIGGSLGLCLRDMKLITSVSGYDISKENEKLALELGLVDEILSFNQMKEKCDMIFLAIPVEAIISTLQNLKDIDKNTTIVDLGSTKAKILDECPAEIRQNLVAAHPMSGTENSGPSAAFKELLKGAVVVICDDEKTDNLHIKRAVELFSYAGMKIVFMDAKRHDHHAALISHLPHAISFAMVNSVLREENRKNIINLSGGSFSDVSRIAKSSPEMWTDIFKQNKVNLLASISAFKNELDSCTNMMENEEWEKLKEWMYDARVIREFL</sequence>
<evidence type="ECO:0000259" key="2">
    <source>
        <dbReference type="PROSITE" id="PS51176"/>
    </source>
</evidence>
<accession>A0A128ELL8</accession>
<dbReference type="PANTHER" id="PTHR21363">
    <property type="entry name" value="PREPHENATE DEHYDROGENASE"/>
    <property type="match status" value="1"/>
</dbReference>
<dbReference type="GO" id="GO:0070403">
    <property type="term" value="F:NAD+ binding"/>
    <property type="evidence" value="ECO:0007669"/>
    <property type="project" value="InterPro"/>
</dbReference>
<dbReference type="NCBIfam" id="NF006307">
    <property type="entry name" value="PRK08507.1"/>
    <property type="match status" value="1"/>
</dbReference>
<protein>
    <submittedName>
        <fullName evidence="3">Prephenate dehydrogenase</fullName>
        <ecNumber evidence="3">1.3.1.12</ecNumber>
        <ecNumber evidence="3">1.3.1.43</ecNumber>
    </submittedName>
</protein>
<dbReference type="InterPro" id="IPR050812">
    <property type="entry name" value="Preph/Arog_dehydrog"/>
</dbReference>
<dbReference type="EC" id="1.3.1.12" evidence="3"/>
<dbReference type="GO" id="GO:0008977">
    <property type="term" value="F:prephenate dehydrogenase (NAD+) activity"/>
    <property type="evidence" value="ECO:0007669"/>
    <property type="project" value="UniProtKB-EC"/>
</dbReference>
<dbReference type="GO" id="GO:0006571">
    <property type="term" value="P:tyrosine biosynthetic process"/>
    <property type="evidence" value="ECO:0007669"/>
    <property type="project" value="InterPro"/>
</dbReference>
<dbReference type="InterPro" id="IPR003099">
    <property type="entry name" value="Prephen_DH"/>
</dbReference>
<dbReference type="GO" id="GO:0047794">
    <property type="term" value="F:cyclohexadienyl dehydrogenase activity"/>
    <property type="evidence" value="ECO:0007669"/>
    <property type="project" value="UniProtKB-EC"/>
</dbReference>
<name>A0A128ELL8_9BACT</name>
<keyword evidence="4" id="KW-1185">Reference proteome</keyword>
<dbReference type="SUPFAM" id="SSF48179">
    <property type="entry name" value="6-phosphogluconate dehydrogenase C-terminal domain-like"/>
    <property type="match status" value="1"/>
</dbReference>
<dbReference type="Gene3D" id="1.10.3660.10">
    <property type="entry name" value="6-phosphogluconate dehydrogenase C-terminal like domain"/>
    <property type="match status" value="1"/>
</dbReference>
<dbReference type="OrthoDB" id="9802008at2"/>
<organism evidence="3 4">
    <name type="scientific">Campylobacter geochelonis</name>
    <dbReference type="NCBI Taxonomy" id="1780362"/>
    <lineage>
        <taxon>Bacteria</taxon>
        <taxon>Pseudomonadati</taxon>
        <taxon>Campylobacterota</taxon>
        <taxon>Epsilonproteobacteria</taxon>
        <taxon>Campylobacterales</taxon>
        <taxon>Campylobacteraceae</taxon>
        <taxon>Campylobacter</taxon>
    </lineage>
</organism>
<dbReference type="PANTHER" id="PTHR21363:SF0">
    <property type="entry name" value="PREPHENATE DEHYDROGENASE [NADP(+)]"/>
    <property type="match status" value="1"/>
</dbReference>
<dbReference type="Proteomes" id="UP000069632">
    <property type="component" value="Unassembled WGS sequence"/>
</dbReference>
<dbReference type="InterPro" id="IPR046826">
    <property type="entry name" value="PDH_N"/>
</dbReference>
<evidence type="ECO:0000256" key="1">
    <source>
        <dbReference type="ARBA" id="ARBA00023002"/>
    </source>
</evidence>
<dbReference type="EMBL" id="FIZP01000021">
    <property type="protein sequence ID" value="CZE49411.1"/>
    <property type="molecule type" value="Genomic_DNA"/>
</dbReference>
<dbReference type="EC" id="1.3.1.43" evidence="3"/>
<gene>
    <name evidence="3" type="primary">tyrC</name>
    <name evidence="3" type="ORF">ERS672216_01901</name>
</gene>
<dbReference type="AlphaFoldDB" id="A0A128ELL8"/>
<dbReference type="RefSeq" id="WP_075540601.1">
    <property type="nucleotide sequence ID" value="NZ_CP053844.1"/>
</dbReference>
<evidence type="ECO:0000313" key="3">
    <source>
        <dbReference type="EMBL" id="CZE49411.1"/>
    </source>
</evidence>
<feature type="domain" description="Prephenate/arogenate dehydrogenase" evidence="2">
    <location>
        <begin position="1"/>
        <end position="276"/>
    </location>
</feature>
<dbReference type="Pfam" id="PF20463">
    <property type="entry name" value="PDH_C"/>
    <property type="match status" value="1"/>
</dbReference>
<dbReference type="PROSITE" id="PS51176">
    <property type="entry name" value="PDH_ADH"/>
    <property type="match status" value="1"/>
</dbReference>
<dbReference type="InterPro" id="IPR008927">
    <property type="entry name" value="6-PGluconate_DH-like_C_sf"/>
</dbReference>